<evidence type="ECO:0000313" key="2">
    <source>
        <dbReference type="EMBL" id="EGW20141.1"/>
    </source>
</evidence>
<protein>
    <submittedName>
        <fullName evidence="2">BFD domain protein (2Fe-2S)-binding domain protein</fullName>
    </submittedName>
</protein>
<dbReference type="OrthoDB" id="8537435at2"/>
<sequence>MNDINPDKNDVICHCSGTTKRQIKSLVNNGADNLDKISRMTGACSGCGACDVSILELLAQNIADDGA</sequence>
<dbReference type="STRING" id="697282.Mettu_3268"/>
<dbReference type="Gene3D" id="1.10.10.1100">
    <property type="entry name" value="BFD-like [2Fe-2S]-binding domain"/>
    <property type="match status" value="1"/>
</dbReference>
<reference evidence="2 3" key="1">
    <citation type="submission" date="2011-06" db="EMBL/GenBank/DDBJ databases">
        <title>Genomic sequence of Methylobacter tundripaludum SV96.</title>
        <authorList>
            <consortium name="US DOE Joint Genome Institute"/>
            <person name="Lucas S."/>
            <person name="Han J."/>
            <person name="Lapidus A."/>
            <person name="Cheng J.-F."/>
            <person name="Goodwin L."/>
            <person name="Pitluck S."/>
            <person name="Held B."/>
            <person name="Detter J.C."/>
            <person name="Han C."/>
            <person name="Tapia R."/>
            <person name="Land M."/>
            <person name="Hauser L."/>
            <person name="Kyrpides N."/>
            <person name="Ivanova N."/>
            <person name="Ovchinnikova G."/>
            <person name="Pagani I."/>
            <person name="Klotz M.G."/>
            <person name="Dispirito A.A."/>
            <person name="Murrell J.C."/>
            <person name="Dunfield P."/>
            <person name="Kalyuzhnaya M.G."/>
            <person name="Svenning M."/>
            <person name="Trotsenko Y.A."/>
            <person name="Stein L.Y."/>
            <person name="Woyke T."/>
        </authorList>
    </citation>
    <scope>NUCLEOTIDE SEQUENCE [LARGE SCALE GENOMIC DNA]</scope>
    <source>
        <strain evidence="3">ATCC BAA-1195 / DSM 17260 / SV96</strain>
    </source>
</reference>
<dbReference type="eggNOG" id="COG2906">
    <property type="taxonomic scope" value="Bacteria"/>
</dbReference>
<feature type="domain" description="BFD-like [2Fe-2S]-binding" evidence="1">
    <location>
        <begin position="11"/>
        <end position="59"/>
    </location>
</feature>
<dbReference type="EMBL" id="JH109153">
    <property type="protein sequence ID" value="EGW20141.1"/>
    <property type="molecule type" value="Genomic_DNA"/>
</dbReference>
<evidence type="ECO:0000259" key="1">
    <source>
        <dbReference type="Pfam" id="PF04324"/>
    </source>
</evidence>
<dbReference type="Proteomes" id="UP000004664">
    <property type="component" value="Unassembled WGS sequence"/>
</dbReference>
<dbReference type="Pfam" id="PF04324">
    <property type="entry name" value="Fer2_BFD"/>
    <property type="match status" value="1"/>
</dbReference>
<name>G3IYW9_METTV</name>
<dbReference type="InterPro" id="IPR007419">
    <property type="entry name" value="BFD-like_2Fe2S-bd_dom"/>
</dbReference>
<dbReference type="AlphaFoldDB" id="G3IYW9"/>
<organism evidence="2 3">
    <name type="scientific">Methylobacter tundripaludum (strain ATCC BAA-1195 / DSM 17260 / SV96)</name>
    <dbReference type="NCBI Taxonomy" id="697282"/>
    <lineage>
        <taxon>Bacteria</taxon>
        <taxon>Pseudomonadati</taxon>
        <taxon>Pseudomonadota</taxon>
        <taxon>Gammaproteobacteria</taxon>
        <taxon>Methylococcales</taxon>
        <taxon>Methylococcaceae</taxon>
        <taxon>Methylobacter</taxon>
    </lineage>
</organism>
<gene>
    <name evidence="2" type="ORF">Mettu_3268</name>
</gene>
<accession>G3IYW9</accession>
<dbReference type="InterPro" id="IPR041854">
    <property type="entry name" value="BFD-like_2Fe2S-bd_dom_sf"/>
</dbReference>
<proteinExistence type="predicted"/>
<keyword evidence="3" id="KW-1185">Reference proteome</keyword>
<evidence type="ECO:0000313" key="3">
    <source>
        <dbReference type="Proteomes" id="UP000004664"/>
    </source>
</evidence>
<dbReference type="RefSeq" id="WP_006892412.1">
    <property type="nucleotide sequence ID" value="NZ_JH109153.1"/>
</dbReference>
<dbReference type="HOGENOM" id="CLU_159205_5_0_6"/>